<sequence length="53" mass="6082">MAPESMINTEYSPQVDIWALGCTIYELITGTPLWEDTDGDDVLEKIEFEEPKF</sequence>
<reference evidence="2 3" key="1">
    <citation type="submission" date="2024-02" db="EMBL/GenBank/DDBJ databases">
        <title>de novo genome assembly of Solanum bulbocastanum strain 11H21.</title>
        <authorList>
            <person name="Hosaka A.J."/>
        </authorList>
    </citation>
    <scope>NUCLEOTIDE SEQUENCE [LARGE SCALE GENOMIC DNA]</scope>
    <source>
        <tissue evidence="2">Young leaves</tissue>
    </source>
</reference>
<dbReference type="Gene3D" id="1.10.510.10">
    <property type="entry name" value="Transferase(Phosphotransferase) domain 1"/>
    <property type="match status" value="1"/>
</dbReference>
<dbReference type="InterPro" id="IPR011009">
    <property type="entry name" value="Kinase-like_dom_sf"/>
</dbReference>
<accession>A0AAN8YJJ7</accession>
<dbReference type="Pfam" id="PF00069">
    <property type="entry name" value="Pkinase"/>
    <property type="match status" value="1"/>
</dbReference>
<dbReference type="GO" id="GO:0005524">
    <property type="term" value="F:ATP binding"/>
    <property type="evidence" value="ECO:0007669"/>
    <property type="project" value="InterPro"/>
</dbReference>
<dbReference type="PANTHER" id="PTHR48011">
    <property type="entry name" value="CCR4-NOT TRANSCRIPTIONAL COMPLEX SUBUNIT CAF120-RELATED"/>
    <property type="match status" value="1"/>
</dbReference>
<dbReference type="PANTHER" id="PTHR48011:SF64">
    <property type="entry name" value="MITOGEN-ACTIVATED PROTEIN KINASE KINASE KINASE 3-LIKE"/>
    <property type="match status" value="1"/>
</dbReference>
<dbReference type="SUPFAM" id="SSF56112">
    <property type="entry name" value="Protein kinase-like (PK-like)"/>
    <property type="match status" value="1"/>
</dbReference>
<dbReference type="InterPro" id="IPR000719">
    <property type="entry name" value="Prot_kinase_dom"/>
</dbReference>
<dbReference type="GO" id="GO:0007165">
    <property type="term" value="P:signal transduction"/>
    <property type="evidence" value="ECO:0007669"/>
    <property type="project" value="TreeGrafter"/>
</dbReference>
<dbReference type="Proteomes" id="UP001371456">
    <property type="component" value="Unassembled WGS sequence"/>
</dbReference>
<dbReference type="EMBL" id="JBANQN010000004">
    <property type="protein sequence ID" value="KAK6791428.1"/>
    <property type="molecule type" value="Genomic_DNA"/>
</dbReference>
<dbReference type="InterPro" id="IPR052751">
    <property type="entry name" value="Plant_MAPKKK"/>
</dbReference>
<feature type="domain" description="Protein kinase" evidence="1">
    <location>
        <begin position="1"/>
        <end position="53"/>
    </location>
</feature>
<evidence type="ECO:0000313" key="3">
    <source>
        <dbReference type="Proteomes" id="UP001371456"/>
    </source>
</evidence>
<organism evidence="2 3">
    <name type="scientific">Solanum bulbocastanum</name>
    <name type="common">Wild potato</name>
    <dbReference type="NCBI Taxonomy" id="147425"/>
    <lineage>
        <taxon>Eukaryota</taxon>
        <taxon>Viridiplantae</taxon>
        <taxon>Streptophyta</taxon>
        <taxon>Embryophyta</taxon>
        <taxon>Tracheophyta</taxon>
        <taxon>Spermatophyta</taxon>
        <taxon>Magnoliopsida</taxon>
        <taxon>eudicotyledons</taxon>
        <taxon>Gunneridae</taxon>
        <taxon>Pentapetalae</taxon>
        <taxon>asterids</taxon>
        <taxon>lamiids</taxon>
        <taxon>Solanales</taxon>
        <taxon>Solanaceae</taxon>
        <taxon>Solanoideae</taxon>
        <taxon>Solaneae</taxon>
        <taxon>Solanum</taxon>
    </lineage>
</organism>
<name>A0AAN8YJJ7_SOLBU</name>
<proteinExistence type="predicted"/>
<dbReference type="PROSITE" id="PS50011">
    <property type="entry name" value="PROTEIN_KINASE_DOM"/>
    <property type="match status" value="1"/>
</dbReference>
<dbReference type="AlphaFoldDB" id="A0AAN8YJJ7"/>
<gene>
    <name evidence="2" type="ORF">RDI58_010509</name>
</gene>
<keyword evidence="3" id="KW-1185">Reference proteome</keyword>
<dbReference type="GO" id="GO:0004672">
    <property type="term" value="F:protein kinase activity"/>
    <property type="evidence" value="ECO:0007669"/>
    <property type="project" value="InterPro"/>
</dbReference>
<protein>
    <recommendedName>
        <fullName evidence="1">Protein kinase domain-containing protein</fullName>
    </recommendedName>
</protein>
<evidence type="ECO:0000313" key="2">
    <source>
        <dbReference type="EMBL" id="KAK6791428.1"/>
    </source>
</evidence>
<evidence type="ECO:0000259" key="1">
    <source>
        <dbReference type="PROSITE" id="PS50011"/>
    </source>
</evidence>
<comment type="caution">
    <text evidence="2">The sequence shown here is derived from an EMBL/GenBank/DDBJ whole genome shotgun (WGS) entry which is preliminary data.</text>
</comment>